<keyword evidence="2 5" id="KW-0812">Transmembrane</keyword>
<dbReference type="STRING" id="215637.A0A4P9ZQP0"/>
<feature type="transmembrane region" description="Helical" evidence="5">
    <location>
        <begin position="114"/>
        <end position="136"/>
    </location>
</feature>
<keyword evidence="7" id="KW-1185">Reference proteome</keyword>
<dbReference type="InterPro" id="IPR018819">
    <property type="entry name" value="Nur1/Mug154"/>
</dbReference>
<evidence type="ECO:0000256" key="1">
    <source>
        <dbReference type="ARBA" id="ARBA00004127"/>
    </source>
</evidence>
<dbReference type="GO" id="GO:0012505">
    <property type="term" value="C:endomembrane system"/>
    <property type="evidence" value="ECO:0007669"/>
    <property type="project" value="UniProtKB-SubCell"/>
</dbReference>
<evidence type="ECO:0000256" key="3">
    <source>
        <dbReference type="ARBA" id="ARBA00022989"/>
    </source>
</evidence>
<sequence>MGRRQQHIRRQSWVEKAQEAPQNIWYTWLEDFESLDWDLIQRRSSWPLAIALNAFLMLIKISVLLEQPPESTSGSILRDSNNNRRAAKYRTASTFIEKEYRDQMSLYSTLYSFGFWRSVLLYIIFAISIGNMVYLFSRTRSYQLLYADPAFPALVIVREAVNHTDMASNIAG</sequence>
<evidence type="ECO:0000256" key="5">
    <source>
        <dbReference type="SAM" id="Phobius"/>
    </source>
</evidence>
<keyword evidence="3 5" id="KW-1133">Transmembrane helix</keyword>
<keyword evidence="4 5" id="KW-0472">Membrane</keyword>
<dbReference type="GO" id="GO:0007096">
    <property type="term" value="P:regulation of exit from mitosis"/>
    <property type="evidence" value="ECO:0007669"/>
    <property type="project" value="TreeGrafter"/>
</dbReference>
<reference evidence="7" key="1">
    <citation type="journal article" date="2018" name="Nat. Microbiol.">
        <title>Leveraging single-cell genomics to expand the fungal tree of life.</title>
        <authorList>
            <person name="Ahrendt S.R."/>
            <person name="Quandt C.A."/>
            <person name="Ciobanu D."/>
            <person name="Clum A."/>
            <person name="Salamov A."/>
            <person name="Andreopoulos B."/>
            <person name="Cheng J.F."/>
            <person name="Woyke T."/>
            <person name="Pelin A."/>
            <person name="Henrissat B."/>
            <person name="Reynolds N.K."/>
            <person name="Benny G.L."/>
            <person name="Smith M.E."/>
            <person name="James T.Y."/>
            <person name="Grigoriev I.V."/>
        </authorList>
    </citation>
    <scope>NUCLEOTIDE SEQUENCE [LARGE SCALE GENOMIC DNA]</scope>
    <source>
        <strain evidence="7">RSA 468</strain>
    </source>
</reference>
<protein>
    <submittedName>
        <fullName evidence="6">Uncharacterized protein</fullName>
    </submittedName>
</protein>
<accession>A0A4P9ZQP0</accession>
<name>A0A4P9ZQP0_9FUNG</name>
<evidence type="ECO:0000313" key="6">
    <source>
        <dbReference type="EMBL" id="RKP35806.1"/>
    </source>
</evidence>
<dbReference type="Proteomes" id="UP000268162">
    <property type="component" value="Unassembled WGS sequence"/>
</dbReference>
<dbReference type="GO" id="GO:0043007">
    <property type="term" value="P:maintenance of rDNA"/>
    <property type="evidence" value="ECO:0007669"/>
    <property type="project" value="TreeGrafter"/>
</dbReference>
<organism evidence="6 7">
    <name type="scientific">Dimargaris cristalligena</name>
    <dbReference type="NCBI Taxonomy" id="215637"/>
    <lineage>
        <taxon>Eukaryota</taxon>
        <taxon>Fungi</taxon>
        <taxon>Fungi incertae sedis</taxon>
        <taxon>Zoopagomycota</taxon>
        <taxon>Kickxellomycotina</taxon>
        <taxon>Dimargaritomycetes</taxon>
        <taxon>Dimargaritales</taxon>
        <taxon>Dimargaritaceae</taxon>
        <taxon>Dimargaris</taxon>
    </lineage>
</organism>
<dbReference type="EMBL" id="ML002783">
    <property type="protein sequence ID" value="RKP35806.1"/>
    <property type="molecule type" value="Genomic_DNA"/>
</dbReference>
<dbReference type="PANTHER" id="PTHR28293">
    <property type="entry name" value="NUCLEAR RIM PROTEIN 1"/>
    <property type="match status" value="1"/>
</dbReference>
<proteinExistence type="predicted"/>
<dbReference type="PANTHER" id="PTHR28293:SF1">
    <property type="entry name" value="NUCLEAR RIM PROTEIN 1"/>
    <property type="match status" value="1"/>
</dbReference>
<dbReference type="AlphaFoldDB" id="A0A4P9ZQP0"/>
<gene>
    <name evidence="6" type="ORF">BJ085DRAFT_27141</name>
</gene>
<evidence type="ECO:0000256" key="2">
    <source>
        <dbReference type="ARBA" id="ARBA00022692"/>
    </source>
</evidence>
<comment type="subcellular location">
    <subcellularLocation>
        <location evidence="1">Endomembrane system</location>
        <topology evidence="1">Multi-pass membrane protein</topology>
    </subcellularLocation>
</comment>
<evidence type="ECO:0000313" key="7">
    <source>
        <dbReference type="Proteomes" id="UP000268162"/>
    </source>
</evidence>
<evidence type="ECO:0000256" key="4">
    <source>
        <dbReference type="ARBA" id="ARBA00023136"/>
    </source>
</evidence>
<feature type="transmembrane region" description="Helical" evidence="5">
    <location>
        <begin position="46"/>
        <end position="65"/>
    </location>
</feature>